<keyword evidence="4" id="KW-1185">Reference proteome</keyword>
<feature type="compositionally biased region" description="Gly residues" evidence="1">
    <location>
        <begin position="220"/>
        <end position="238"/>
    </location>
</feature>
<accession>A0A255ZZ23</accession>
<evidence type="ECO:0000313" key="4">
    <source>
        <dbReference type="Proteomes" id="UP000216605"/>
    </source>
</evidence>
<keyword evidence="2" id="KW-0732">Signal</keyword>
<dbReference type="RefSeq" id="WP_094411933.1">
    <property type="nucleotide sequence ID" value="NZ_NOXV01000123.1"/>
</dbReference>
<feature type="chain" id="PRO_5012242705" description="SprT-like domain-containing protein" evidence="2">
    <location>
        <begin position="20"/>
        <end position="472"/>
    </location>
</feature>
<feature type="region of interest" description="Disordered" evidence="1">
    <location>
        <begin position="220"/>
        <end position="242"/>
    </location>
</feature>
<gene>
    <name evidence="3" type="ORF">CHU92_01600</name>
</gene>
<dbReference type="PROSITE" id="PS51257">
    <property type="entry name" value="PROKAR_LIPOPROTEIN"/>
    <property type="match status" value="1"/>
</dbReference>
<name>A0A255ZZ23_9FLAO</name>
<evidence type="ECO:0000256" key="2">
    <source>
        <dbReference type="SAM" id="SignalP"/>
    </source>
</evidence>
<proteinExistence type="predicted"/>
<feature type="signal peptide" evidence="2">
    <location>
        <begin position="1"/>
        <end position="19"/>
    </location>
</feature>
<dbReference type="EMBL" id="NOXV01000123">
    <property type="protein sequence ID" value="OYQ46135.1"/>
    <property type="molecule type" value="Genomic_DNA"/>
</dbReference>
<evidence type="ECO:0000256" key="1">
    <source>
        <dbReference type="SAM" id="MobiDB-lite"/>
    </source>
</evidence>
<evidence type="ECO:0008006" key="5">
    <source>
        <dbReference type="Google" id="ProtNLM"/>
    </source>
</evidence>
<dbReference type="AlphaFoldDB" id="A0A255ZZ23"/>
<protein>
    <recommendedName>
        <fullName evidence="5">SprT-like domain-containing protein</fullName>
    </recommendedName>
</protein>
<evidence type="ECO:0000313" key="3">
    <source>
        <dbReference type="EMBL" id="OYQ46135.1"/>
    </source>
</evidence>
<reference evidence="3 4" key="1">
    <citation type="submission" date="2017-07" db="EMBL/GenBank/DDBJ databases">
        <title>Flavobacterium cyanobacteriorum sp. nov., isolated from cyanobacterial aggregates in a eutrophic lake.</title>
        <authorList>
            <person name="Cai H."/>
        </authorList>
    </citation>
    <scope>NUCLEOTIDE SEQUENCE [LARGE SCALE GENOMIC DNA]</scope>
    <source>
        <strain evidence="3 4">TH021</strain>
    </source>
</reference>
<dbReference type="Proteomes" id="UP000216605">
    <property type="component" value="Unassembled WGS sequence"/>
</dbReference>
<dbReference type="OrthoDB" id="1450227at2"/>
<sequence>MKKLLPLAILLLASLSCSTEDKAVTEENGRFFSKKNAGKDQIIYKRVKKAALPNPDLVNSILMNIRQNSDPQFFIDDAIALYAGYEGTHTLTFPTYRTDGKSETIQNIVLQSADDGEYDAYLFSYSLTTAELDTWDKIGSESIRSRTEITSLSAGSGPGMINISCFEPVQNYIGRWECEAGNEHAPGDPSCSVGGSRWVMRPATQSWVYVGCADSGGGSTGGGGNTGGGGSTGGGGAGPRPRTTIVTQPIMLDPAIFQIILDESFTENDCLMGVYNQLGGSPTFQEYLQNFDGEFSVAHLKLKSSSTLSSTTNAETASPNNYLITITFNSNNLSRPALSIARTIIHEIIHAEIYRKLLSIAGQPNIEFTQAQLEILRNNYPGLYDYYMRYEFNVPAGQQVSDAQHQMMAQHYRGIIVQALKEFNNNVSDEVYEAIAWEGLKNTVAWNNLTQAEKEIIDNTITNFENSNSNCQ</sequence>
<organism evidence="3 4">
    <name type="scientific">Flavobacterium cyanobacteriorum</name>
    <dbReference type="NCBI Taxonomy" id="2022802"/>
    <lineage>
        <taxon>Bacteria</taxon>
        <taxon>Pseudomonadati</taxon>
        <taxon>Bacteroidota</taxon>
        <taxon>Flavobacteriia</taxon>
        <taxon>Flavobacteriales</taxon>
        <taxon>Flavobacteriaceae</taxon>
        <taxon>Flavobacterium</taxon>
    </lineage>
</organism>
<comment type="caution">
    <text evidence="3">The sequence shown here is derived from an EMBL/GenBank/DDBJ whole genome shotgun (WGS) entry which is preliminary data.</text>
</comment>